<dbReference type="PANTHER" id="PTHR33393:SF13">
    <property type="entry name" value="PGA BIOSYNTHESIS PROTEIN CAPA"/>
    <property type="match status" value="1"/>
</dbReference>
<feature type="region of interest" description="Disordered" evidence="2">
    <location>
        <begin position="593"/>
        <end position="764"/>
    </location>
</feature>
<dbReference type="Pfam" id="PF09587">
    <property type="entry name" value="PGA_cap"/>
    <property type="match status" value="1"/>
</dbReference>
<organism evidence="5 6">
    <name type="scientific">Leptolyngbya iicbica LK</name>
    <dbReference type="NCBI Taxonomy" id="2294035"/>
    <lineage>
        <taxon>Bacteria</taxon>
        <taxon>Bacillati</taxon>
        <taxon>Cyanobacteriota</taxon>
        <taxon>Cyanophyceae</taxon>
        <taxon>Leptolyngbyales</taxon>
        <taxon>Leptolyngbyaceae</taxon>
        <taxon>Leptolyngbya group</taxon>
        <taxon>Leptolyngbya</taxon>
        <taxon>Leptolyngbya iicbica</taxon>
    </lineage>
</organism>
<comment type="caution">
    <text evidence="5">The sequence shown here is derived from an EMBL/GenBank/DDBJ whole genome shotgun (WGS) entry which is preliminary data.</text>
</comment>
<evidence type="ECO:0000256" key="2">
    <source>
        <dbReference type="SAM" id="MobiDB-lite"/>
    </source>
</evidence>
<feature type="domain" description="Capsule synthesis protein CapA" evidence="4">
    <location>
        <begin position="289"/>
        <end position="521"/>
    </location>
</feature>
<evidence type="ECO:0000256" key="3">
    <source>
        <dbReference type="SAM" id="Phobius"/>
    </source>
</evidence>
<keyword evidence="3" id="KW-0812">Transmembrane</keyword>
<accession>A0A4Q7E609</accession>
<proteinExistence type="inferred from homology"/>
<evidence type="ECO:0000313" key="6">
    <source>
        <dbReference type="Proteomes" id="UP000292459"/>
    </source>
</evidence>
<dbReference type="Proteomes" id="UP000292459">
    <property type="component" value="Unassembled WGS sequence"/>
</dbReference>
<feature type="compositionally biased region" description="Acidic residues" evidence="2">
    <location>
        <begin position="650"/>
        <end position="667"/>
    </location>
</feature>
<dbReference type="OrthoDB" id="9810906at2"/>
<feature type="transmembrane region" description="Helical" evidence="3">
    <location>
        <begin position="160"/>
        <end position="181"/>
    </location>
</feature>
<feature type="compositionally biased region" description="Basic and acidic residues" evidence="2">
    <location>
        <begin position="682"/>
        <end position="694"/>
    </location>
</feature>
<dbReference type="AlphaFoldDB" id="A0A4Q7E609"/>
<dbReference type="EMBL" id="QVFV01000003">
    <property type="protein sequence ID" value="RZM77701.1"/>
    <property type="molecule type" value="Genomic_DNA"/>
</dbReference>
<dbReference type="SMART" id="SM00854">
    <property type="entry name" value="PGA_cap"/>
    <property type="match status" value="1"/>
</dbReference>
<dbReference type="InterPro" id="IPR019079">
    <property type="entry name" value="Capsule_synth_CapA"/>
</dbReference>
<keyword evidence="3" id="KW-1133">Transmembrane helix</keyword>
<feature type="compositionally biased region" description="Low complexity" evidence="2">
    <location>
        <begin position="725"/>
        <end position="735"/>
    </location>
</feature>
<evidence type="ECO:0000256" key="1">
    <source>
        <dbReference type="ARBA" id="ARBA00005662"/>
    </source>
</evidence>
<dbReference type="PANTHER" id="PTHR33393">
    <property type="entry name" value="POLYGLUTAMINE SYNTHESIS ACCESSORY PROTEIN RV0574C-RELATED"/>
    <property type="match status" value="1"/>
</dbReference>
<keyword evidence="3" id="KW-0472">Membrane</keyword>
<feature type="compositionally biased region" description="Pro residues" evidence="2">
    <location>
        <begin position="736"/>
        <end position="746"/>
    </location>
</feature>
<dbReference type="CDD" id="cd07381">
    <property type="entry name" value="MPP_CapA"/>
    <property type="match status" value="1"/>
</dbReference>
<dbReference type="InterPro" id="IPR029052">
    <property type="entry name" value="Metallo-depent_PP-like"/>
</dbReference>
<reference evidence="5 6" key="1">
    <citation type="submission" date="2018-11" db="EMBL/GenBank/DDBJ databases">
        <title>Whole genome sequencing of an environmental sample.</title>
        <authorList>
            <person name="Sarangi A.N."/>
            <person name="Singh D."/>
            <person name="Tripathy S."/>
        </authorList>
    </citation>
    <scope>NUCLEOTIDE SEQUENCE [LARGE SCALE GENOMIC DNA]</scope>
    <source>
        <strain evidence="5 6">Lakshadweep</strain>
    </source>
</reference>
<evidence type="ECO:0000259" key="4">
    <source>
        <dbReference type="SMART" id="SM00854"/>
    </source>
</evidence>
<name>A0A4Q7E609_9CYAN</name>
<dbReference type="InterPro" id="IPR052169">
    <property type="entry name" value="CW_Biosynth-Accessory"/>
</dbReference>
<dbReference type="SUPFAM" id="SSF56300">
    <property type="entry name" value="Metallo-dependent phosphatases"/>
    <property type="match status" value="1"/>
</dbReference>
<dbReference type="Gene3D" id="3.60.21.10">
    <property type="match status" value="1"/>
</dbReference>
<dbReference type="RefSeq" id="WP_052288398.1">
    <property type="nucleotide sequence ID" value="NZ_QVFV01000003.1"/>
</dbReference>
<keyword evidence="6" id="KW-1185">Reference proteome</keyword>
<comment type="similarity">
    <text evidence="1">Belongs to the CapA family.</text>
</comment>
<gene>
    <name evidence="5" type="ORF">DYY88_14050</name>
</gene>
<protein>
    <submittedName>
        <fullName evidence="5">CapA family protein</fullName>
    </submittedName>
</protein>
<sequence>MVNATVNSSADSLSTKVLAAAGQFRAIALWLNEPLIPEGIYAQVSQDKRPGCIQITLEFERTPLQKPLTQYVCHLIWQLNSPLIEGIHLTARPIGGRKLLWQQRIRVMTPALRERLKREQGAGATSAMIPPTLVQRTASTPNIPGFGWPVLADQIKTMRAFMLTGSAVAAFVFGCMVEVVMSGRTEPSLPFQTRAETEAGDRLLPAGREARNKGAEPQLPTFTPNGTHTVLADHAAPDQATSHATTVATSVAYKVEPERDRPNVVNAALEPVGVLKHDRLELPQDPTITLLFGGDVDLDGLPYDQLAYEGQLLAGLPNYRQADIAMVNLQDPLASSATSLEEEWLERQRPDAINLLKEGGVDLVNLTGKQALAFGEQGLAETLDTLDRNGVFRVGAGRGQREARRPEIVDVKGQRIAYLSYDRDFTLAADETLGGVNAVTMKEIVADIQAIRDEVDWLVVSYRWSTEPPATPAESQTNLARLAIDQGADLVVGQHPHQLQGAELYKGRPIAYSLGDFVYTQATENPTAETAVLQVAIRAGQMKVDLIPVKVENGQPQKVSGAEGDRILQKIYAASQEFREPMPPSVVLDVRPTGAGAAPVTPDGDGFTVDEPLETTPQFAPEPEPTGEAEVAPPDAFDETAPVEPAPTFEAEDELDIEIEEFSDDLLQEWGPKDSPNTIYEPESRLPSEFKQPVEKPQPSTPTDIDKLELQEVEISNPAPDDKPAAQPKSLESPPAIAPAAPPPAPKDAIGPYSEPLVGPMSSLPEITPEMKLMQHKPMDTDVNAGLPQTRVYEPLSHDDEPGDTVNIDAIQMDEIAQSDPSSSL</sequence>
<evidence type="ECO:0000313" key="5">
    <source>
        <dbReference type="EMBL" id="RZM77701.1"/>
    </source>
</evidence>